<dbReference type="SUPFAM" id="SSF51306">
    <property type="entry name" value="LexA/Signal peptidase"/>
    <property type="match status" value="1"/>
</dbReference>
<evidence type="ECO:0000313" key="5">
    <source>
        <dbReference type="EMBL" id="HII73229.1"/>
    </source>
</evidence>
<reference evidence="5" key="1">
    <citation type="journal article" date="2020" name="bioRxiv">
        <title>A rank-normalized archaeal taxonomy based on genome phylogeny resolves widespread incomplete and uneven classifications.</title>
        <authorList>
            <person name="Rinke C."/>
            <person name="Chuvochina M."/>
            <person name="Mussig A.J."/>
            <person name="Chaumeil P.-A."/>
            <person name="Waite D.W."/>
            <person name="Whitman W.B."/>
            <person name="Parks D.H."/>
            <person name="Hugenholtz P."/>
        </authorList>
    </citation>
    <scope>NUCLEOTIDE SEQUENCE</scope>
    <source>
        <strain evidence="5">UBA8838</strain>
    </source>
</reference>
<protein>
    <submittedName>
        <fullName evidence="5">Signal peptidase I</fullName>
        <ecNumber evidence="5">3.4.21.89</ecNumber>
    </submittedName>
</protein>
<dbReference type="GO" id="GO:0009003">
    <property type="term" value="F:signal peptidase activity"/>
    <property type="evidence" value="ECO:0007669"/>
    <property type="project" value="UniProtKB-EC"/>
</dbReference>
<comment type="caution">
    <text evidence="5">The sequence shown here is derived from an EMBL/GenBank/DDBJ whole genome shotgun (WGS) entry which is preliminary data.</text>
</comment>
<keyword evidence="4" id="KW-0472">Membrane</keyword>
<evidence type="ECO:0000256" key="4">
    <source>
        <dbReference type="ARBA" id="ARBA00023136"/>
    </source>
</evidence>
<evidence type="ECO:0000256" key="1">
    <source>
        <dbReference type="ARBA" id="ARBA00004370"/>
    </source>
</evidence>
<dbReference type="PANTHER" id="PTHR10806:SF6">
    <property type="entry name" value="SIGNAL PEPTIDASE COMPLEX CATALYTIC SUBUNIT SEC11"/>
    <property type="match status" value="1"/>
</dbReference>
<accession>A0A832TN02</accession>
<dbReference type="NCBIfam" id="TIGR02228">
    <property type="entry name" value="sigpep_I_arch"/>
    <property type="match status" value="1"/>
</dbReference>
<evidence type="ECO:0000256" key="2">
    <source>
        <dbReference type="ARBA" id="ARBA00022692"/>
    </source>
</evidence>
<dbReference type="GeneID" id="1459207"/>
<gene>
    <name evidence="5" type="ORF">HA332_02255</name>
</gene>
<comment type="subcellular location">
    <subcellularLocation>
        <location evidence="1">Membrane</location>
    </subcellularLocation>
</comment>
<dbReference type="InterPro" id="IPR001733">
    <property type="entry name" value="Peptidase_S26B"/>
</dbReference>
<keyword evidence="3" id="KW-1133">Transmembrane helix</keyword>
<evidence type="ECO:0000256" key="3">
    <source>
        <dbReference type="ARBA" id="ARBA00022989"/>
    </source>
</evidence>
<dbReference type="GO" id="GO:0016020">
    <property type="term" value="C:membrane"/>
    <property type="evidence" value="ECO:0007669"/>
    <property type="project" value="UniProtKB-SubCell"/>
</dbReference>
<dbReference type="AlphaFoldDB" id="A0A832TN02"/>
<keyword evidence="2" id="KW-0812">Transmembrane</keyword>
<evidence type="ECO:0000313" key="6">
    <source>
        <dbReference type="Proteomes" id="UP000646844"/>
    </source>
</evidence>
<keyword evidence="5" id="KW-0378">Hydrolase</keyword>
<dbReference type="OMA" id="CYITKGD"/>
<name>A0A832TN02_9CREN</name>
<dbReference type="EC" id="3.4.21.89" evidence="5"/>
<dbReference type="InterPro" id="IPR036286">
    <property type="entry name" value="LexA/Signal_pep-like_sf"/>
</dbReference>
<dbReference type="Proteomes" id="UP000646844">
    <property type="component" value="Unassembled WGS sequence"/>
</dbReference>
<proteinExistence type="predicted"/>
<dbReference type="GO" id="GO:0006465">
    <property type="term" value="P:signal peptide processing"/>
    <property type="evidence" value="ECO:0007669"/>
    <property type="project" value="InterPro"/>
</dbReference>
<dbReference type="RefSeq" id="WP_010979228.1">
    <property type="nucleotide sequence ID" value="NZ_BAABQO010000005.1"/>
</dbReference>
<dbReference type="PANTHER" id="PTHR10806">
    <property type="entry name" value="SIGNAL PEPTIDASE COMPLEX CATALYTIC SUBUNIT SEC11"/>
    <property type="match status" value="1"/>
</dbReference>
<organism evidence="5 6">
    <name type="scientific">Sulfurisphaera tokodaii</name>
    <dbReference type="NCBI Taxonomy" id="111955"/>
    <lineage>
        <taxon>Archaea</taxon>
        <taxon>Thermoproteota</taxon>
        <taxon>Thermoprotei</taxon>
        <taxon>Sulfolobales</taxon>
        <taxon>Sulfolobaceae</taxon>
        <taxon>Sulfurisphaera</taxon>
    </lineage>
</organism>
<sequence>MKKSDILLLIVIILIYIVVLSGIVQTASVEGVSMYPIFQNGFLTFYTSPNNIKIGNIIIYKSPTFNTYVIHHVIKINYIDGEKFYVTKGVDNITNPQSDNKIGLEPPQGIPQSQVIGKVAEVNGIVISIPYLGYISILFSLL</sequence>
<dbReference type="EMBL" id="DUJO01000012">
    <property type="protein sequence ID" value="HII73229.1"/>
    <property type="molecule type" value="Genomic_DNA"/>
</dbReference>